<feature type="domain" description="DUF4440" evidence="2">
    <location>
        <begin position="35"/>
        <end position="144"/>
    </location>
</feature>
<evidence type="ECO:0000313" key="4">
    <source>
        <dbReference type="Proteomes" id="UP000033054"/>
    </source>
</evidence>
<dbReference type="STRING" id="1379870.SD10_19670"/>
<dbReference type="OrthoDB" id="120856at2"/>
<dbReference type="AlphaFoldDB" id="A0A0E3ZYG3"/>
<evidence type="ECO:0000259" key="2">
    <source>
        <dbReference type="Pfam" id="PF14534"/>
    </source>
</evidence>
<evidence type="ECO:0000313" key="3">
    <source>
        <dbReference type="EMBL" id="AKD56790.1"/>
    </source>
</evidence>
<gene>
    <name evidence="3" type="ORF">SD10_19670</name>
</gene>
<accession>A0A0E3ZYG3</accession>
<proteinExistence type="predicted"/>
<dbReference type="KEGG" id="srd:SD10_19670"/>
<keyword evidence="1" id="KW-0732">Signal</keyword>
<evidence type="ECO:0000256" key="1">
    <source>
        <dbReference type="SAM" id="SignalP"/>
    </source>
</evidence>
<reference evidence="3 4" key="1">
    <citation type="journal article" date="2014" name="Curr. Microbiol.">
        <title>Spirosoma radiotolerans sp. nov., a gamma-radiation-resistant bacterium isolated from gamma ray-irradiated soil.</title>
        <authorList>
            <person name="Lee J.J."/>
            <person name="Srinivasan S."/>
            <person name="Lim S."/>
            <person name="Joe M."/>
            <person name="Im S."/>
            <person name="Bae S.I."/>
            <person name="Park K.R."/>
            <person name="Han J.H."/>
            <person name="Park S.H."/>
            <person name="Joo B.M."/>
            <person name="Park S.J."/>
            <person name="Kim M.K."/>
        </authorList>
    </citation>
    <scope>NUCLEOTIDE SEQUENCE [LARGE SCALE GENOMIC DNA]</scope>
    <source>
        <strain evidence="3 4">DG5A</strain>
    </source>
</reference>
<name>A0A0E3ZYG3_9BACT</name>
<organism evidence="3 4">
    <name type="scientific">Spirosoma radiotolerans</name>
    <dbReference type="NCBI Taxonomy" id="1379870"/>
    <lineage>
        <taxon>Bacteria</taxon>
        <taxon>Pseudomonadati</taxon>
        <taxon>Bacteroidota</taxon>
        <taxon>Cytophagia</taxon>
        <taxon>Cytophagales</taxon>
        <taxon>Cytophagaceae</taxon>
        <taxon>Spirosoma</taxon>
    </lineage>
</organism>
<dbReference type="PATRIC" id="fig|1379870.5.peg.4241"/>
<dbReference type="EMBL" id="CP010429">
    <property type="protein sequence ID" value="AKD56790.1"/>
    <property type="molecule type" value="Genomic_DNA"/>
</dbReference>
<feature type="chain" id="PRO_5002417000" evidence="1">
    <location>
        <begin position="20"/>
        <end position="150"/>
    </location>
</feature>
<dbReference type="SUPFAM" id="SSF54427">
    <property type="entry name" value="NTF2-like"/>
    <property type="match status" value="1"/>
</dbReference>
<dbReference type="Pfam" id="PF14534">
    <property type="entry name" value="DUF4440"/>
    <property type="match status" value="1"/>
</dbReference>
<dbReference type="Gene3D" id="3.10.450.50">
    <property type="match status" value="1"/>
</dbReference>
<dbReference type="RefSeq" id="WP_046576094.1">
    <property type="nucleotide sequence ID" value="NZ_CP010429.1"/>
</dbReference>
<dbReference type="InterPro" id="IPR027843">
    <property type="entry name" value="DUF4440"/>
</dbReference>
<keyword evidence="4" id="KW-1185">Reference proteome</keyword>
<protein>
    <submittedName>
        <fullName evidence="3">L-asparaginase</fullName>
    </submittedName>
</protein>
<sequence length="150" mass="17368">MKQLFLILLLSLLSFPAVCQPLSQKLAANRDRRIILEALKRQTDDWNAGRIEKFMVSYWNSDSLTFVSKVGVTYGYQPTLANYKKRYPDRASMGSLKFDILQLDLLTPTLAYVIGRFQLTRPEIGNSEGHFTLLWRKIKNRWVIISDHSS</sequence>
<dbReference type="HOGENOM" id="CLU_132147_0_0_10"/>
<feature type="signal peptide" evidence="1">
    <location>
        <begin position="1"/>
        <end position="19"/>
    </location>
</feature>
<dbReference type="Proteomes" id="UP000033054">
    <property type="component" value="Chromosome"/>
</dbReference>
<dbReference type="InterPro" id="IPR032710">
    <property type="entry name" value="NTF2-like_dom_sf"/>
</dbReference>